<accession>A0ABP6F0D3</accession>
<dbReference type="RefSeq" id="WP_346151738.1">
    <property type="nucleotide sequence ID" value="NZ_BAAATE010000021.1"/>
</dbReference>
<gene>
    <name evidence="1" type="ORF">GCM10010412_065150</name>
</gene>
<dbReference type="EMBL" id="BAAATE010000021">
    <property type="protein sequence ID" value="GAA2680752.1"/>
    <property type="molecule type" value="Genomic_DNA"/>
</dbReference>
<name>A0ABP6F0D3_9ACTN</name>
<evidence type="ECO:0000313" key="2">
    <source>
        <dbReference type="Proteomes" id="UP001501666"/>
    </source>
</evidence>
<evidence type="ECO:0000313" key="1">
    <source>
        <dbReference type="EMBL" id="GAA2680752.1"/>
    </source>
</evidence>
<comment type="caution">
    <text evidence="1">The sequence shown here is derived from an EMBL/GenBank/DDBJ whole genome shotgun (WGS) entry which is preliminary data.</text>
</comment>
<reference evidence="2" key="1">
    <citation type="journal article" date="2019" name="Int. J. Syst. Evol. Microbiol.">
        <title>The Global Catalogue of Microorganisms (GCM) 10K type strain sequencing project: providing services to taxonomists for standard genome sequencing and annotation.</title>
        <authorList>
            <consortium name="The Broad Institute Genomics Platform"/>
            <consortium name="The Broad Institute Genome Sequencing Center for Infectious Disease"/>
            <person name="Wu L."/>
            <person name="Ma J."/>
        </authorList>
    </citation>
    <scope>NUCLEOTIDE SEQUENCE [LARGE SCALE GENOMIC DNA]</scope>
    <source>
        <strain evidence="2">JCM 6835</strain>
    </source>
</reference>
<organism evidence="1 2">
    <name type="scientific">Nonomuraea recticatena</name>
    <dbReference type="NCBI Taxonomy" id="46178"/>
    <lineage>
        <taxon>Bacteria</taxon>
        <taxon>Bacillati</taxon>
        <taxon>Actinomycetota</taxon>
        <taxon>Actinomycetes</taxon>
        <taxon>Streptosporangiales</taxon>
        <taxon>Streptosporangiaceae</taxon>
        <taxon>Nonomuraea</taxon>
    </lineage>
</organism>
<proteinExistence type="predicted"/>
<dbReference type="Proteomes" id="UP001501666">
    <property type="component" value="Unassembled WGS sequence"/>
</dbReference>
<protein>
    <submittedName>
        <fullName evidence="1">Uncharacterized protein</fullName>
    </submittedName>
</protein>
<sequence>MRLRRAGVRLVSALGDTSWMSLSAVRALTKAHTNGTGWAMTGVVDKKSGFHLEDISHDGHWFADSISVERIAVASFSDLDYRRSRDNSKNYHVFGLGDCKVVSAPEVVTLPTGTTDPLGYYAPRVKLAASYRMPDLLQEKWLSSAQMMRLDSL</sequence>
<keyword evidence="2" id="KW-1185">Reference proteome</keyword>